<dbReference type="VEuPathDB" id="FungiDB:CC1G_11701"/>
<dbReference type="KEGG" id="cci:CC1G_11701"/>
<dbReference type="OrthoDB" id="3269297at2759"/>
<feature type="compositionally biased region" description="Acidic residues" evidence="2">
    <location>
        <begin position="118"/>
        <end position="129"/>
    </location>
</feature>
<gene>
    <name evidence="3" type="ORF">CC1G_11701</name>
</gene>
<feature type="coiled-coil region" evidence="1">
    <location>
        <begin position="38"/>
        <end position="91"/>
    </location>
</feature>
<keyword evidence="1" id="KW-0175">Coiled coil</keyword>
<dbReference type="AlphaFoldDB" id="A8NRJ3"/>
<dbReference type="Proteomes" id="UP000001861">
    <property type="component" value="Unassembled WGS sequence"/>
</dbReference>
<protein>
    <submittedName>
        <fullName evidence="3">Uncharacterized protein</fullName>
    </submittedName>
</protein>
<evidence type="ECO:0000313" key="4">
    <source>
        <dbReference type="Proteomes" id="UP000001861"/>
    </source>
</evidence>
<accession>A8NRJ3</accession>
<organism evidence="3 4">
    <name type="scientific">Coprinopsis cinerea (strain Okayama-7 / 130 / ATCC MYA-4618 / FGSC 9003)</name>
    <name type="common">Inky cap fungus</name>
    <name type="synonym">Hormographiella aspergillata</name>
    <dbReference type="NCBI Taxonomy" id="240176"/>
    <lineage>
        <taxon>Eukaryota</taxon>
        <taxon>Fungi</taxon>
        <taxon>Dikarya</taxon>
        <taxon>Basidiomycota</taxon>
        <taxon>Agaricomycotina</taxon>
        <taxon>Agaricomycetes</taxon>
        <taxon>Agaricomycetidae</taxon>
        <taxon>Agaricales</taxon>
        <taxon>Agaricineae</taxon>
        <taxon>Psathyrellaceae</taxon>
        <taxon>Coprinopsis</taxon>
    </lineage>
</organism>
<keyword evidence="4" id="KW-1185">Reference proteome</keyword>
<evidence type="ECO:0000256" key="2">
    <source>
        <dbReference type="SAM" id="MobiDB-lite"/>
    </source>
</evidence>
<name>A8NRJ3_COPC7</name>
<evidence type="ECO:0000256" key="1">
    <source>
        <dbReference type="SAM" id="Coils"/>
    </source>
</evidence>
<dbReference type="EMBL" id="AACS02000008">
    <property type="protein sequence ID" value="EAU86029.1"/>
    <property type="molecule type" value="Genomic_DNA"/>
</dbReference>
<proteinExistence type="predicted"/>
<dbReference type="InParanoid" id="A8NRJ3"/>
<evidence type="ECO:0000313" key="3">
    <source>
        <dbReference type="EMBL" id="EAU86029.1"/>
    </source>
</evidence>
<sequence length="152" mass="17202">MPKFDIHNFSLQGFLNVVWKPAWGMDDILNGLRGQEARKEEEAAAKKARADTRAAKREAVAKLEVEWKKIKAQHEENKERWKLTCKKLRSEGISKKNLPKAPTCPRKPKLPSHFTAVVDDDDEEEEESDKDLSARSTGSDDSAHVPRVAQLA</sequence>
<dbReference type="GeneID" id="6012332"/>
<dbReference type="RefSeq" id="XP_001835796.1">
    <property type="nucleotide sequence ID" value="XM_001835744.1"/>
</dbReference>
<comment type="caution">
    <text evidence="3">The sequence shown here is derived from an EMBL/GenBank/DDBJ whole genome shotgun (WGS) entry which is preliminary data.</text>
</comment>
<reference evidence="3 4" key="1">
    <citation type="journal article" date="2010" name="Proc. Natl. Acad. Sci. U.S.A.">
        <title>Insights into evolution of multicellular fungi from the assembled chromosomes of the mushroom Coprinopsis cinerea (Coprinus cinereus).</title>
        <authorList>
            <person name="Stajich J.E."/>
            <person name="Wilke S.K."/>
            <person name="Ahren D."/>
            <person name="Au C.H."/>
            <person name="Birren B.W."/>
            <person name="Borodovsky M."/>
            <person name="Burns C."/>
            <person name="Canback B."/>
            <person name="Casselton L.A."/>
            <person name="Cheng C.K."/>
            <person name="Deng J."/>
            <person name="Dietrich F.S."/>
            <person name="Fargo D.C."/>
            <person name="Farman M.L."/>
            <person name="Gathman A.C."/>
            <person name="Goldberg J."/>
            <person name="Guigo R."/>
            <person name="Hoegger P.J."/>
            <person name="Hooker J.B."/>
            <person name="Huggins A."/>
            <person name="James T.Y."/>
            <person name="Kamada T."/>
            <person name="Kilaru S."/>
            <person name="Kodira C."/>
            <person name="Kues U."/>
            <person name="Kupfer D."/>
            <person name="Kwan H.S."/>
            <person name="Lomsadze A."/>
            <person name="Li W."/>
            <person name="Lilly W.W."/>
            <person name="Ma L.J."/>
            <person name="Mackey A.J."/>
            <person name="Manning G."/>
            <person name="Martin F."/>
            <person name="Muraguchi H."/>
            <person name="Natvig D.O."/>
            <person name="Palmerini H."/>
            <person name="Ramesh M.A."/>
            <person name="Rehmeyer C.J."/>
            <person name="Roe B.A."/>
            <person name="Shenoy N."/>
            <person name="Stanke M."/>
            <person name="Ter-Hovhannisyan V."/>
            <person name="Tunlid A."/>
            <person name="Velagapudi R."/>
            <person name="Vision T.J."/>
            <person name="Zeng Q."/>
            <person name="Zolan M.E."/>
            <person name="Pukkila P.J."/>
        </authorList>
    </citation>
    <scope>NUCLEOTIDE SEQUENCE [LARGE SCALE GENOMIC DNA]</scope>
    <source>
        <strain evidence="4">Okayama-7 / 130 / ATCC MYA-4618 / FGSC 9003</strain>
    </source>
</reference>
<feature type="region of interest" description="Disordered" evidence="2">
    <location>
        <begin position="92"/>
        <end position="152"/>
    </location>
</feature>